<dbReference type="InterPro" id="IPR048950">
    <property type="entry name" value="Ppx_GppA_C"/>
</dbReference>
<dbReference type="Gene3D" id="3.30.420.40">
    <property type="match status" value="1"/>
</dbReference>
<dbReference type="Pfam" id="PF21447">
    <property type="entry name" value="Ppx-GppA_III"/>
    <property type="match status" value="1"/>
</dbReference>
<dbReference type="Proteomes" id="UP001446032">
    <property type="component" value="Unassembled WGS sequence"/>
</dbReference>
<gene>
    <name evidence="4" type="ORF">WMO75_06990</name>
</gene>
<dbReference type="PANTHER" id="PTHR30005">
    <property type="entry name" value="EXOPOLYPHOSPHATASE"/>
    <property type="match status" value="1"/>
</dbReference>
<evidence type="ECO:0000259" key="3">
    <source>
        <dbReference type="Pfam" id="PF21447"/>
    </source>
</evidence>
<dbReference type="InterPro" id="IPR003695">
    <property type="entry name" value="Ppx_GppA_N"/>
</dbReference>
<dbReference type="Gene3D" id="3.30.420.150">
    <property type="entry name" value="Exopolyphosphatase. Domain 2"/>
    <property type="match status" value="1"/>
</dbReference>
<dbReference type="EMBL" id="JBBMEI010000017">
    <property type="protein sequence ID" value="MEQ2358082.1"/>
    <property type="molecule type" value="Genomic_DNA"/>
</dbReference>
<dbReference type="InterPro" id="IPR050273">
    <property type="entry name" value="GppA/Ppx_hydrolase"/>
</dbReference>
<keyword evidence="5" id="KW-1185">Reference proteome</keyword>
<sequence length="511" mass="58187">MAITTFAAIDIGSYEISMKIFEFSKKIGFRQLNDVRYRLEIGKGAYSSGRLEPEIVDAICGILKDFDKMMKEFGVSDYRACATSAFREMVNPLIVQEQIYRRTGIHVEILSNAEQHFLGYKSIAAKESSFKKMIQKGTAILDVGGGGLQVSLFDKDALVTTQSLKMGSMRIRERLKELEKTTTHYDQLIMEFIRNDLTAFQRLYLKDREIKNVILMGDFLADTIFQEHIGEHILTMEEFGKHYEETVYKTEQALADEMGIDLEYASLIVPTMVICKNFIDIFQAEAVWVPGVSLLDGIAYDYGEKKKFIKSAHNFENDILVASRNIAKRYSSGKNHIQGTTDIALTIFDSMKKVHGMGARERLLLQIAVQLHDCGKYISMGDVAECSYRIIMATEIIGLSTEERRVIASAVRYNTTEFVYYGNYDDGPGLDKERYLLVAKLTAILRLANAMDRSHYQKVQGLKAVLKDRELQLMIDSSRDISLELGLLKDKVAFFEEVFGIHLVLKRRRRA</sequence>
<dbReference type="PANTHER" id="PTHR30005:SF0">
    <property type="entry name" value="RETROGRADE REGULATION PROTEIN 2"/>
    <property type="match status" value="1"/>
</dbReference>
<organism evidence="4 5">
    <name type="scientific">Blautia intestinihominis</name>
    <dbReference type="NCBI Taxonomy" id="3133152"/>
    <lineage>
        <taxon>Bacteria</taxon>
        <taxon>Bacillati</taxon>
        <taxon>Bacillota</taxon>
        <taxon>Clostridia</taxon>
        <taxon>Lachnospirales</taxon>
        <taxon>Lachnospiraceae</taxon>
        <taxon>Blautia</taxon>
    </lineage>
</organism>
<accession>A0ABV1AJV0</accession>
<dbReference type="Pfam" id="PF02541">
    <property type="entry name" value="Ppx-GppA"/>
    <property type="match status" value="1"/>
</dbReference>
<feature type="domain" description="Ppx/GppA phosphatase N-terminal" evidence="2">
    <location>
        <begin position="34"/>
        <end position="301"/>
    </location>
</feature>
<dbReference type="Gene3D" id="1.10.3210.10">
    <property type="entry name" value="Hypothetical protein af1432"/>
    <property type="match status" value="1"/>
</dbReference>
<comment type="similarity">
    <text evidence="1">Belongs to the GppA/Ppx family.</text>
</comment>
<dbReference type="SUPFAM" id="SSF53067">
    <property type="entry name" value="Actin-like ATPase domain"/>
    <property type="match status" value="2"/>
</dbReference>
<dbReference type="CDD" id="cd24006">
    <property type="entry name" value="ASKHA_NBD_PPX_GppA"/>
    <property type="match status" value="1"/>
</dbReference>
<protein>
    <submittedName>
        <fullName evidence="4">HD domain-containing protein</fullName>
    </submittedName>
</protein>
<comment type="caution">
    <text evidence="4">The sequence shown here is derived from an EMBL/GenBank/DDBJ whole genome shotgun (WGS) entry which is preliminary data.</text>
</comment>
<evidence type="ECO:0000259" key="2">
    <source>
        <dbReference type="Pfam" id="PF02541"/>
    </source>
</evidence>
<proteinExistence type="inferred from homology"/>
<evidence type="ECO:0000256" key="1">
    <source>
        <dbReference type="ARBA" id="ARBA00007125"/>
    </source>
</evidence>
<dbReference type="RefSeq" id="WP_118251432.1">
    <property type="nucleotide sequence ID" value="NZ_JBBMEI010000017.1"/>
</dbReference>
<name>A0ABV1AJV0_9FIRM</name>
<evidence type="ECO:0000313" key="5">
    <source>
        <dbReference type="Proteomes" id="UP001446032"/>
    </source>
</evidence>
<dbReference type="SUPFAM" id="SSF109604">
    <property type="entry name" value="HD-domain/PDEase-like"/>
    <property type="match status" value="1"/>
</dbReference>
<feature type="domain" description="Ppx/GppA phosphatase C-terminal" evidence="3">
    <location>
        <begin position="324"/>
        <end position="475"/>
    </location>
</feature>
<dbReference type="InterPro" id="IPR043129">
    <property type="entry name" value="ATPase_NBD"/>
</dbReference>
<reference evidence="4 5" key="1">
    <citation type="submission" date="2024-03" db="EMBL/GenBank/DDBJ databases">
        <title>Human intestinal bacterial collection.</title>
        <authorList>
            <person name="Pauvert C."/>
            <person name="Hitch T.C.A."/>
            <person name="Clavel T."/>
        </authorList>
    </citation>
    <scope>NUCLEOTIDE SEQUENCE [LARGE SCALE GENOMIC DNA]</scope>
    <source>
        <strain evidence="4 5">CLA-AA-H95</strain>
    </source>
</reference>
<evidence type="ECO:0000313" key="4">
    <source>
        <dbReference type="EMBL" id="MEQ2358082.1"/>
    </source>
</evidence>